<keyword evidence="4" id="KW-1185">Reference proteome</keyword>
<evidence type="ECO:0000259" key="2">
    <source>
        <dbReference type="Pfam" id="PF20408"/>
    </source>
</evidence>
<name>A0A1H7HVQ8_9NOCA</name>
<evidence type="ECO:0000313" key="4">
    <source>
        <dbReference type="Proteomes" id="UP000198677"/>
    </source>
</evidence>
<dbReference type="Pfam" id="PF20408">
    <property type="entry name" value="Abhydrolase_11"/>
    <property type="match status" value="1"/>
</dbReference>
<dbReference type="InterPro" id="IPR029058">
    <property type="entry name" value="AB_hydrolase_fold"/>
</dbReference>
<dbReference type="InterPro" id="IPR050261">
    <property type="entry name" value="FrsA_esterase"/>
</dbReference>
<dbReference type="Gene3D" id="3.40.50.1820">
    <property type="entry name" value="alpha/beta hydrolase"/>
    <property type="match status" value="1"/>
</dbReference>
<dbReference type="RefSeq" id="WP_218019683.1">
    <property type="nucleotide sequence ID" value="NZ_FOAW01000002.1"/>
</dbReference>
<reference evidence="4" key="1">
    <citation type="submission" date="2016-10" db="EMBL/GenBank/DDBJ databases">
        <authorList>
            <person name="Varghese N."/>
            <person name="Submissions S."/>
        </authorList>
    </citation>
    <scope>NUCLEOTIDE SEQUENCE [LARGE SCALE GENOMIC DNA]</scope>
    <source>
        <strain evidence="4">DSM 44675</strain>
    </source>
</reference>
<keyword evidence="3" id="KW-0378">Hydrolase</keyword>
<sequence length="221" mass="22881">MADSGTQERTARIETAGTVLDADLCVPDGARAVVVFAHGSGSGRHSPRNRHVAAGLRRTGCATLLMDLLTTVEERVDLHTREYRFDIPLLAGRLTGVVDWLAGQDDTATLPAVAFGASTGAAAALTTAADRPDRIRGVISRGGRPDLAGDALPRVTAPTLLIVGGNDVTVLELNRRAARLLAGPVDLAVVPGATHLFEEPGALDAVITLSADAIDGWLAGV</sequence>
<comment type="similarity">
    <text evidence="1">Belongs to the AB hydrolase superfamily.</text>
</comment>
<dbReference type="PANTHER" id="PTHR22946">
    <property type="entry name" value="DIENELACTONE HYDROLASE DOMAIN-CONTAINING PROTEIN-RELATED"/>
    <property type="match status" value="1"/>
</dbReference>
<proteinExistence type="inferred from homology"/>
<protein>
    <submittedName>
        <fullName evidence="3">Dienelactone hydrolase</fullName>
    </submittedName>
</protein>
<dbReference type="GO" id="GO:0016787">
    <property type="term" value="F:hydrolase activity"/>
    <property type="evidence" value="ECO:0007669"/>
    <property type="project" value="UniProtKB-KW"/>
</dbReference>
<feature type="domain" description="KANL3/Tex30 alpha/beta hydrolase-like" evidence="2">
    <location>
        <begin position="31"/>
        <end position="199"/>
    </location>
</feature>
<evidence type="ECO:0000313" key="3">
    <source>
        <dbReference type="EMBL" id="SEK53210.1"/>
    </source>
</evidence>
<accession>A0A1H7HVQ8</accession>
<dbReference type="InterPro" id="IPR046879">
    <property type="entry name" value="KANL3/Tex30_Abhydrolase"/>
</dbReference>
<dbReference type="Proteomes" id="UP000198677">
    <property type="component" value="Unassembled WGS sequence"/>
</dbReference>
<evidence type="ECO:0000256" key="1">
    <source>
        <dbReference type="ARBA" id="ARBA00008645"/>
    </source>
</evidence>
<dbReference type="SUPFAM" id="SSF53474">
    <property type="entry name" value="alpha/beta-Hydrolases"/>
    <property type="match status" value="1"/>
</dbReference>
<gene>
    <name evidence="3" type="ORF">SAMN05444583_102212</name>
</gene>
<organism evidence="3 4">
    <name type="scientific">Rhodococcus maanshanensis</name>
    <dbReference type="NCBI Taxonomy" id="183556"/>
    <lineage>
        <taxon>Bacteria</taxon>
        <taxon>Bacillati</taxon>
        <taxon>Actinomycetota</taxon>
        <taxon>Actinomycetes</taxon>
        <taxon>Mycobacteriales</taxon>
        <taxon>Nocardiaceae</taxon>
        <taxon>Rhodococcus</taxon>
    </lineage>
</organism>
<dbReference type="EMBL" id="FOAW01000002">
    <property type="protein sequence ID" value="SEK53210.1"/>
    <property type="molecule type" value="Genomic_DNA"/>
</dbReference>
<dbReference type="AlphaFoldDB" id="A0A1H7HVQ8"/>